<dbReference type="GO" id="GO:0003723">
    <property type="term" value="F:RNA binding"/>
    <property type="evidence" value="ECO:0007669"/>
    <property type="project" value="UniProtKB-UniRule"/>
</dbReference>
<dbReference type="GO" id="GO:1900871">
    <property type="term" value="P:chloroplast mRNA modification"/>
    <property type="evidence" value="ECO:0007669"/>
    <property type="project" value="TreeGrafter"/>
</dbReference>
<dbReference type="AlphaFoldDB" id="A0A2S3I9R1"/>
<organism evidence="4">
    <name type="scientific">Panicum hallii</name>
    <dbReference type="NCBI Taxonomy" id="206008"/>
    <lineage>
        <taxon>Eukaryota</taxon>
        <taxon>Viridiplantae</taxon>
        <taxon>Streptophyta</taxon>
        <taxon>Embryophyta</taxon>
        <taxon>Tracheophyta</taxon>
        <taxon>Spermatophyta</taxon>
        <taxon>Magnoliopsida</taxon>
        <taxon>Liliopsida</taxon>
        <taxon>Poales</taxon>
        <taxon>Poaceae</taxon>
        <taxon>PACMAD clade</taxon>
        <taxon>Panicoideae</taxon>
        <taxon>Panicodae</taxon>
        <taxon>Paniceae</taxon>
        <taxon>Panicinae</taxon>
        <taxon>Panicum</taxon>
        <taxon>Panicum sect. Panicum</taxon>
    </lineage>
</organism>
<dbReference type="GO" id="GO:0009507">
    <property type="term" value="C:chloroplast"/>
    <property type="evidence" value="ECO:0007669"/>
    <property type="project" value="TreeGrafter"/>
</dbReference>
<reference evidence="4" key="1">
    <citation type="submission" date="2018-04" db="EMBL/GenBank/DDBJ databases">
        <title>WGS assembly of Panicum hallii.</title>
        <authorList>
            <person name="Lovell J."/>
            <person name="Jenkins J."/>
            <person name="Lowry D."/>
            <person name="Mamidi S."/>
            <person name="Sreedasyam A."/>
            <person name="Weng X."/>
            <person name="Barry K."/>
            <person name="Bonette J."/>
            <person name="Campitelli B."/>
            <person name="Daum C."/>
            <person name="Gordon S."/>
            <person name="Gould B."/>
            <person name="Lipzen A."/>
            <person name="Macqueen A."/>
            <person name="Palacio-Mejia J."/>
            <person name="Plott C."/>
            <person name="Shakirov E."/>
            <person name="Shu S."/>
            <person name="Yoshinaga Y."/>
            <person name="Zane M."/>
            <person name="Rokhsar D."/>
            <person name="Grimwood J."/>
            <person name="Schmutz J."/>
            <person name="Juenger T."/>
        </authorList>
    </citation>
    <scope>NUCLEOTIDE SEQUENCE [LARGE SCALE GENOMIC DNA]</scope>
    <source>
        <strain evidence="4">FIL2</strain>
    </source>
</reference>
<evidence type="ECO:0000313" key="4">
    <source>
        <dbReference type="EMBL" id="PAN39757.1"/>
    </source>
</evidence>
<dbReference type="InterPro" id="IPR000504">
    <property type="entry name" value="RRM_dom"/>
</dbReference>
<dbReference type="InterPro" id="IPR003954">
    <property type="entry name" value="RRM_euk-type"/>
</dbReference>
<dbReference type="GO" id="GO:0016554">
    <property type="term" value="P:cytidine to uridine editing"/>
    <property type="evidence" value="ECO:0007669"/>
    <property type="project" value="TreeGrafter"/>
</dbReference>
<dbReference type="PROSITE" id="PS50102">
    <property type="entry name" value="RRM"/>
    <property type="match status" value="1"/>
</dbReference>
<evidence type="ECO:0000256" key="1">
    <source>
        <dbReference type="ARBA" id="ARBA00022884"/>
    </source>
</evidence>
<dbReference type="EMBL" id="CM008052">
    <property type="protein sequence ID" value="PAN39757.1"/>
    <property type="molecule type" value="Genomic_DNA"/>
</dbReference>
<dbReference type="SMART" id="SM00360">
    <property type="entry name" value="RRM"/>
    <property type="match status" value="1"/>
</dbReference>
<protein>
    <recommendedName>
        <fullName evidence="3">RRM domain-containing protein</fullName>
    </recommendedName>
</protein>
<evidence type="ECO:0000259" key="3">
    <source>
        <dbReference type="PROSITE" id="PS50102"/>
    </source>
</evidence>
<dbReference type="SUPFAM" id="SSF54928">
    <property type="entry name" value="RNA-binding domain, RBD"/>
    <property type="match status" value="1"/>
</dbReference>
<gene>
    <name evidence="4" type="ORF">PAHAL_7G266600</name>
</gene>
<dbReference type="Gene3D" id="3.30.70.330">
    <property type="match status" value="1"/>
</dbReference>
<dbReference type="Proteomes" id="UP000243499">
    <property type="component" value="Chromosome 7"/>
</dbReference>
<proteinExistence type="predicted"/>
<dbReference type="FunFam" id="3.30.70.330:FF:001795">
    <property type="match status" value="1"/>
</dbReference>
<evidence type="ECO:0000256" key="2">
    <source>
        <dbReference type="PROSITE-ProRule" id="PRU00176"/>
    </source>
</evidence>
<dbReference type="SMART" id="SM00361">
    <property type="entry name" value="RRM_1"/>
    <property type="match status" value="1"/>
</dbReference>
<keyword evidence="1 2" id="KW-0694">RNA-binding</keyword>
<dbReference type="InterPro" id="IPR035979">
    <property type="entry name" value="RBD_domain_sf"/>
</dbReference>
<dbReference type="Gramene" id="PAN39757">
    <property type="protein sequence ID" value="PAN39757"/>
    <property type="gene ID" value="PAHAL_7G266600"/>
</dbReference>
<name>A0A2S3I9R1_9POAL</name>
<dbReference type="PANTHER" id="PTHR48029">
    <property type="entry name" value="NUCLEOLAR PROTEIN 8"/>
    <property type="match status" value="1"/>
</dbReference>
<sequence>MASAASIAPAVVASRSFSFTAAAYPSASRTRSPAALSCGVRNQQRPSTASACLQPPTASHGAATRLYVRGISFRTTEQSLRSALEKFGQLTEVHLVMDRVAKRPRGFAFVSYADEEEAKSAIEGMHGKFLDGRVIFVEVAKRRPGLSASEGSCPGAKRSVIQFP</sequence>
<dbReference type="Pfam" id="PF00076">
    <property type="entry name" value="RRM_1"/>
    <property type="match status" value="1"/>
</dbReference>
<feature type="domain" description="RRM" evidence="3">
    <location>
        <begin position="64"/>
        <end position="142"/>
    </location>
</feature>
<dbReference type="PANTHER" id="PTHR48029:SF1">
    <property type="entry name" value="NUCLEOLAR PROTEIN 8"/>
    <property type="match status" value="1"/>
</dbReference>
<dbReference type="InterPro" id="IPR012677">
    <property type="entry name" value="Nucleotide-bd_a/b_plait_sf"/>
</dbReference>
<accession>A0A2S3I9R1</accession>